<keyword evidence="1" id="KW-0675">Receptor</keyword>
<dbReference type="SUPFAM" id="SSF53807">
    <property type="entry name" value="Helical backbone' metal receptor"/>
    <property type="match status" value="1"/>
</dbReference>
<reference evidence="1 2" key="1">
    <citation type="submission" date="2016-03" db="EMBL/GenBank/DDBJ databases">
        <authorList>
            <person name="Bojesen A.M."/>
            <person name="Planet P."/>
            <person name="Hansen M.J."/>
        </authorList>
    </citation>
    <scope>NUCLEOTIDE SEQUENCE [LARGE SCALE GENOMIC DNA]</scope>
    <source>
        <strain evidence="1 2">B 234/94</strain>
    </source>
</reference>
<name>A0A6G8JFM3_9PAST</name>
<protein>
    <submittedName>
        <fullName evidence="1">Helical backbone metal receptor</fullName>
    </submittedName>
</protein>
<dbReference type="RefSeq" id="WP_165888279.1">
    <property type="nucleotide sequence ID" value="NZ_CP015030.1"/>
</dbReference>
<dbReference type="KEGG" id="mgra:A4G16_00795"/>
<dbReference type="EMBL" id="CP015030">
    <property type="protein sequence ID" value="QIM66012.1"/>
    <property type="molecule type" value="Genomic_DNA"/>
</dbReference>
<sequence>MQKTAKILTTLLLTATAQAEQFISLNLCSDRLLLELAEPHQIAAQSVYSNNPKMMLDKLNLDKPRLKPELPALLPYADKTILVNTLFYPELAERLTQFGFKVVPLNDNPQTAEELFALILQLGELTQNQAKAEALVAKLRLQKIPEKRPLADTVILSETGLAEMHQPQYQTLLALLGLEPVKIPLPERNFSLEKLIQSQPHQLIQLTDNQSYNAQAEWLHHPTLQKIFVNRPLVSLPMKYTYCFDHGVWQGAELIKNKLSVGAGFNPPEKDNID</sequence>
<proteinExistence type="predicted"/>
<evidence type="ECO:0000313" key="2">
    <source>
        <dbReference type="Proteomes" id="UP000501366"/>
    </source>
</evidence>
<evidence type="ECO:0000313" key="1">
    <source>
        <dbReference type="EMBL" id="QIM66012.1"/>
    </source>
</evidence>
<gene>
    <name evidence="1" type="ORF">A4G16_00795</name>
</gene>
<organism evidence="1 2">
    <name type="scientific">Mannheimia granulomatis</name>
    <dbReference type="NCBI Taxonomy" id="85402"/>
    <lineage>
        <taxon>Bacteria</taxon>
        <taxon>Pseudomonadati</taxon>
        <taxon>Pseudomonadota</taxon>
        <taxon>Gammaproteobacteria</taxon>
        <taxon>Pasteurellales</taxon>
        <taxon>Pasteurellaceae</taxon>
        <taxon>Mannheimia</taxon>
    </lineage>
</organism>
<accession>A0A6G8JFM3</accession>
<dbReference type="AlphaFoldDB" id="A0A6G8JFM3"/>
<dbReference type="Proteomes" id="UP000501366">
    <property type="component" value="Chromosome"/>
</dbReference>
<dbReference type="Gene3D" id="3.40.50.1980">
    <property type="entry name" value="Nitrogenase molybdenum iron protein domain"/>
    <property type="match status" value="1"/>
</dbReference>